<proteinExistence type="predicted"/>
<organism evidence="1 2">
    <name type="scientific">Micromonospora vulcania</name>
    <dbReference type="NCBI Taxonomy" id="1441873"/>
    <lineage>
        <taxon>Bacteria</taxon>
        <taxon>Bacillati</taxon>
        <taxon>Actinomycetota</taxon>
        <taxon>Actinomycetes</taxon>
        <taxon>Micromonosporales</taxon>
        <taxon>Micromonosporaceae</taxon>
        <taxon>Micromonospora</taxon>
    </lineage>
</organism>
<comment type="caution">
    <text evidence="1">The sequence shown here is derived from an EMBL/GenBank/DDBJ whole genome shotgun (WGS) entry which is preliminary data.</text>
</comment>
<protein>
    <submittedName>
        <fullName evidence="1">Uncharacterized protein</fullName>
    </submittedName>
</protein>
<evidence type="ECO:0000313" key="1">
    <source>
        <dbReference type="EMBL" id="MFC5926082.1"/>
    </source>
</evidence>
<evidence type="ECO:0000313" key="2">
    <source>
        <dbReference type="Proteomes" id="UP001596226"/>
    </source>
</evidence>
<keyword evidence="2" id="KW-1185">Reference proteome</keyword>
<accession>A0ABW1HC64</accession>
<name>A0ABW1HC64_9ACTN</name>
<gene>
    <name evidence="1" type="ORF">ACFQGL_22365</name>
</gene>
<dbReference type="EMBL" id="JBHSQS010000014">
    <property type="protein sequence ID" value="MFC5926082.1"/>
    <property type="molecule type" value="Genomic_DNA"/>
</dbReference>
<sequence length="381" mass="41683">MTHEDVPYTGTVVAGPGLEISSPATCRAFECRRLGLDNELGSLLHYFDHVVMQGPQPNTYLTLAEYLQSGSQSHLWASDIIEDITSLNYIRDSGMGNHIIFTDKPCYCEHHLWELAKTIGLGEVATPDAVSSAAQNLVRRDEVRIEELEPGVWWGSTKTPMFNNTIGRPFHQKRKPSRRHVAELVIRDSIAAMIIDAGTAKALDLPLSSVAHPTLFEQKTADEVTVDDVALRMKIPVLSGLSTAELIRLRITASDDFDIFQQALRMAISATLANSQSSNPAAIGEKTWQEILKPALADIERKLTADRWGLGVGGVTTVSVGFAAAAVSSITSLPLAAALLGAAASATVPLNQFSEYIKDRKQARSSPYYFLWRARKMQTHA</sequence>
<dbReference type="Proteomes" id="UP001596226">
    <property type="component" value="Unassembled WGS sequence"/>
</dbReference>
<reference evidence="2" key="1">
    <citation type="journal article" date="2019" name="Int. J. Syst. Evol. Microbiol.">
        <title>The Global Catalogue of Microorganisms (GCM) 10K type strain sequencing project: providing services to taxonomists for standard genome sequencing and annotation.</title>
        <authorList>
            <consortium name="The Broad Institute Genomics Platform"/>
            <consortium name="The Broad Institute Genome Sequencing Center for Infectious Disease"/>
            <person name="Wu L."/>
            <person name="Ma J."/>
        </authorList>
    </citation>
    <scope>NUCLEOTIDE SEQUENCE [LARGE SCALE GENOMIC DNA]</scope>
    <source>
        <strain evidence="2">CGMCC 4.7144</strain>
    </source>
</reference>
<dbReference type="RefSeq" id="WP_377514246.1">
    <property type="nucleotide sequence ID" value="NZ_JBHSQS010000014.1"/>
</dbReference>